<dbReference type="PANTHER" id="PTHR42724">
    <property type="entry name" value="TETRAACYLDISACCHARIDE 4'-KINASE"/>
    <property type="match status" value="1"/>
</dbReference>
<organism evidence="14">
    <name type="scientific">Eiseniibacteriota bacterium</name>
    <dbReference type="NCBI Taxonomy" id="2212470"/>
    <lineage>
        <taxon>Bacteria</taxon>
        <taxon>Candidatus Eiseniibacteriota</taxon>
    </lineage>
</organism>
<reference evidence="14" key="1">
    <citation type="journal article" date="2020" name="mSystems">
        <title>Genome- and Community-Level Interaction Insights into Carbon Utilization and Element Cycling Functions of Hydrothermarchaeota in Hydrothermal Sediment.</title>
        <authorList>
            <person name="Zhou Z."/>
            <person name="Liu Y."/>
            <person name="Xu W."/>
            <person name="Pan J."/>
            <person name="Luo Z.H."/>
            <person name="Li M."/>
        </authorList>
    </citation>
    <scope>NUCLEOTIDE SEQUENCE [LARGE SCALE GENOMIC DNA]</scope>
    <source>
        <strain evidence="14">SpSt-381</strain>
    </source>
</reference>
<gene>
    <name evidence="13 14" type="primary">lpxK</name>
    <name evidence="14" type="ORF">ENR23_05535</name>
</gene>
<comment type="function">
    <text evidence="1 13">Transfers the gamma-phosphate of ATP to the 4'-position of a tetraacyldisaccharide 1-phosphate intermediate (termed DS-1-P) to form tetraacyldisaccharide 1,4'-bis-phosphate (lipid IVA).</text>
</comment>
<dbReference type="AlphaFoldDB" id="A0A832I357"/>
<keyword evidence="6 13" id="KW-0441">Lipid A biosynthesis</keyword>
<dbReference type="GO" id="GO:0009029">
    <property type="term" value="F:lipid-A 4'-kinase activity"/>
    <property type="evidence" value="ECO:0007669"/>
    <property type="project" value="UniProtKB-UniRule"/>
</dbReference>
<proteinExistence type="inferred from homology"/>
<evidence type="ECO:0000256" key="5">
    <source>
        <dbReference type="ARBA" id="ARBA00022516"/>
    </source>
</evidence>
<evidence type="ECO:0000256" key="11">
    <source>
        <dbReference type="ARBA" id="ARBA00023098"/>
    </source>
</evidence>
<protein>
    <recommendedName>
        <fullName evidence="4 13">Tetraacyldisaccharide 4'-kinase</fullName>
        <ecNumber evidence="3 13">2.7.1.130</ecNumber>
    </recommendedName>
    <alternativeName>
        <fullName evidence="12 13">Lipid A 4'-kinase</fullName>
    </alternativeName>
</protein>
<evidence type="ECO:0000256" key="2">
    <source>
        <dbReference type="ARBA" id="ARBA00004870"/>
    </source>
</evidence>
<evidence type="ECO:0000256" key="4">
    <source>
        <dbReference type="ARBA" id="ARBA00016436"/>
    </source>
</evidence>
<dbReference type="Pfam" id="PF02606">
    <property type="entry name" value="LpxK"/>
    <property type="match status" value="1"/>
</dbReference>
<evidence type="ECO:0000256" key="6">
    <source>
        <dbReference type="ARBA" id="ARBA00022556"/>
    </source>
</evidence>
<dbReference type="GO" id="GO:0009244">
    <property type="term" value="P:lipopolysaccharide core region biosynthetic process"/>
    <property type="evidence" value="ECO:0007669"/>
    <property type="project" value="TreeGrafter"/>
</dbReference>
<evidence type="ECO:0000256" key="10">
    <source>
        <dbReference type="ARBA" id="ARBA00022840"/>
    </source>
</evidence>
<keyword evidence="5 13" id="KW-0444">Lipid biosynthesis</keyword>
<dbReference type="PANTHER" id="PTHR42724:SF1">
    <property type="entry name" value="TETRAACYLDISACCHARIDE 4'-KINASE, MITOCHONDRIAL-RELATED"/>
    <property type="match status" value="1"/>
</dbReference>
<dbReference type="UniPathway" id="UPA00359">
    <property type="reaction ID" value="UER00482"/>
</dbReference>
<keyword evidence="9 13" id="KW-0418">Kinase</keyword>
<comment type="similarity">
    <text evidence="13">Belongs to the LpxK family.</text>
</comment>
<evidence type="ECO:0000313" key="14">
    <source>
        <dbReference type="EMBL" id="HGZ42881.1"/>
    </source>
</evidence>
<comment type="caution">
    <text evidence="14">The sequence shown here is derived from an EMBL/GenBank/DDBJ whole genome shotgun (WGS) entry which is preliminary data.</text>
</comment>
<dbReference type="GO" id="GO:0009245">
    <property type="term" value="P:lipid A biosynthetic process"/>
    <property type="evidence" value="ECO:0007669"/>
    <property type="project" value="UniProtKB-UniRule"/>
</dbReference>
<dbReference type="NCBIfam" id="TIGR00682">
    <property type="entry name" value="lpxK"/>
    <property type="match status" value="1"/>
</dbReference>
<keyword evidence="8 13" id="KW-0547">Nucleotide-binding</keyword>
<accession>A0A832I357</accession>
<feature type="binding site" evidence="13">
    <location>
        <begin position="51"/>
        <end position="58"/>
    </location>
    <ligand>
        <name>ATP</name>
        <dbReference type="ChEBI" id="CHEBI:30616"/>
    </ligand>
</feature>
<comment type="catalytic activity">
    <reaction evidence="13">
        <text>a lipid A disaccharide + ATP = a lipid IVA + ADP + H(+)</text>
        <dbReference type="Rhea" id="RHEA:67840"/>
        <dbReference type="ChEBI" id="CHEBI:15378"/>
        <dbReference type="ChEBI" id="CHEBI:30616"/>
        <dbReference type="ChEBI" id="CHEBI:176343"/>
        <dbReference type="ChEBI" id="CHEBI:176425"/>
        <dbReference type="ChEBI" id="CHEBI:456216"/>
        <dbReference type="EC" id="2.7.1.130"/>
    </reaction>
</comment>
<dbReference type="InterPro" id="IPR027417">
    <property type="entry name" value="P-loop_NTPase"/>
</dbReference>
<keyword evidence="7 13" id="KW-0808">Transferase</keyword>
<dbReference type="EMBL" id="DSQF01000012">
    <property type="protein sequence ID" value="HGZ42881.1"/>
    <property type="molecule type" value="Genomic_DNA"/>
</dbReference>
<evidence type="ECO:0000256" key="1">
    <source>
        <dbReference type="ARBA" id="ARBA00002274"/>
    </source>
</evidence>
<dbReference type="SUPFAM" id="SSF52540">
    <property type="entry name" value="P-loop containing nucleoside triphosphate hydrolases"/>
    <property type="match status" value="1"/>
</dbReference>
<comment type="pathway">
    <text evidence="2 13">Glycolipid biosynthesis; lipid IV(A) biosynthesis; lipid IV(A) from (3R)-3-hydroxytetradecanoyl-[acyl-carrier-protein] and UDP-N-acetyl-alpha-D-glucosamine: step 6/6.</text>
</comment>
<dbReference type="GO" id="GO:0005524">
    <property type="term" value="F:ATP binding"/>
    <property type="evidence" value="ECO:0007669"/>
    <property type="project" value="UniProtKB-UniRule"/>
</dbReference>
<keyword evidence="10 13" id="KW-0067">ATP-binding</keyword>
<dbReference type="InterPro" id="IPR003758">
    <property type="entry name" value="LpxK"/>
</dbReference>
<evidence type="ECO:0000256" key="7">
    <source>
        <dbReference type="ARBA" id="ARBA00022679"/>
    </source>
</evidence>
<dbReference type="HAMAP" id="MF_00409">
    <property type="entry name" value="LpxK"/>
    <property type="match status" value="1"/>
</dbReference>
<dbReference type="GO" id="GO:0005886">
    <property type="term" value="C:plasma membrane"/>
    <property type="evidence" value="ECO:0007669"/>
    <property type="project" value="TreeGrafter"/>
</dbReference>
<sequence length="326" mass="33887">MGPVAAVTDLLRAAGAALYGAAWEARRRAYAAGLRTPRRVAARVVSVGNLTVGGTGKTTLVLHLAAAARARGLEPAVVCRRYRPGPAGEGDEERMFRAALGAGAVYAGASKRDLAAAAARAGRRLVLVDDGFSHWGLERDLDVVLLDARDPWEEGRLLPAGRLREPLRALQRAGVVVVTRLAPGEDAAPWLARAGRHAPAARLAAGRHAPDGVRWLAGGEVPAGARAWVLTATGNPAAVEATAREAGLAVVGRSTFRDHHWFSAGEARAARARAARAGAALVVTAKDAVRWPAAAGVEGVAVLAVRWAWVAGGEAAERAVFGEEAR</sequence>
<evidence type="ECO:0000256" key="8">
    <source>
        <dbReference type="ARBA" id="ARBA00022741"/>
    </source>
</evidence>
<evidence type="ECO:0000256" key="13">
    <source>
        <dbReference type="HAMAP-Rule" id="MF_00409"/>
    </source>
</evidence>
<evidence type="ECO:0000256" key="3">
    <source>
        <dbReference type="ARBA" id="ARBA00012071"/>
    </source>
</evidence>
<evidence type="ECO:0000256" key="9">
    <source>
        <dbReference type="ARBA" id="ARBA00022777"/>
    </source>
</evidence>
<dbReference type="EC" id="2.7.1.130" evidence="3 13"/>
<name>A0A832I357_UNCEI</name>
<evidence type="ECO:0000256" key="12">
    <source>
        <dbReference type="ARBA" id="ARBA00029757"/>
    </source>
</evidence>
<keyword evidence="11 13" id="KW-0443">Lipid metabolism</keyword>